<dbReference type="AlphaFoldDB" id="A0A2S5RDW3"/>
<name>A0A2S5RDW3_9MOLU</name>
<dbReference type="EMBL" id="PHNE01000002">
    <property type="protein sequence ID" value="PPE05402.1"/>
    <property type="molecule type" value="Genomic_DNA"/>
</dbReference>
<dbReference type="STRING" id="1399797.GCA_000518285_01882"/>
<keyword evidence="2" id="KW-1185">Reference proteome</keyword>
<evidence type="ECO:0000313" key="1">
    <source>
        <dbReference type="EMBL" id="PPE05402.1"/>
    </source>
</evidence>
<evidence type="ECO:0000313" key="2">
    <source>
        <dbReference type="Proteomes" id="UP000237865"/>
    </source>
</evidence>
<reference evidence="1 2" key="1">
    <citation type="submission" date="2017-11" db="EMBL/GenBank/DDBJ databases">
        <title>Genome sequence of Entomoplasma lucivorax PIPN-2 (ATCC 49196).</title>
        <authorList>
            <person name="Lo W.-S."/>
            <person name="Gasparich G.E."/>
            <person name="Kuo C.-H."/>
        </authorList>
    </citation>
    <scope>NUCLEOTIDE SEQUENCE [LARGE SCALE GENOMIC DNA]</scope>
    <source>
        <strain evidence="1 2">PIPN-2</strain>
    </source>
</reference>
<protein>
    <submittedName>
        <fullName evidence="1">Uncharacterized protein</fullName>
    </submittedName>
</protein>
<comment type="caution">
    <text evidence="1">The sequence shown here is derived from an EMBL/GenBank/DDBJ whole genome shotgun (WGS) entry which is preliminary data.</text>
</comment>
<dbReference type="RefSeq" id="WP_028126998.1">
    <property type="nucleotide sequence ID" value="NZ_PHNE01000002.1"/>
</dbReference>
<sequence length="166" mass="19568">MTKIQPKYKQFNVEKMLKFQDFSKRIKNSERDLKILDTIQKYVNDYIENTIDDRNSKTIQTFSNGKLVNEEIEINPNFWLWDINLVSMQNTLPWSDHFSSMNKFGDYVEIYQVLESDGDWNNQFFTFDIAGELVAQSDNITDIYRSMAGENECSISGFKDHGLEME</sequence>
<dbReference type="Proteomes" id="UP000237865">
    <property type="component" value="Unassembled WGS sequence"/>
</dbReference>
<gene>
    <name evidence="1" type="ORF">ELUCI_v1c04940</name>
</gene>
<proteinExistence type="predicted"/>
<accession>A0A2S5RDW3</accession>
<organism evidence="1 2">
    <name type="scientific">Williamsoniiplasma lucivorax</name>
    <dbReference type="NCBI Taxonomy" id="209274"/>
    <lineage>
        <taxon>Bacteria</taxon>
        <taxon>Bacillati</taxon>
        <taxon>Mycoplasmatota</taxon>
        <taxon>Mollicutes</taxon>
        <taxon>Entomoplasmatales</taxon>
        <taxon>Williamsoniiplasma</taxon>
    </lineage>
</organism>